<proteinExistence type="inferred from homology"/>
<dbReference type="GO" id="GO:0043190">
    <property type="term" value="C:ATP-binding cassette (ABC) transporter complex"/>
    <property type="evidence" value="ECO:0007669"/>
    <property type="project" value="InterPro"/>
</dbReference>
<dbReference type="SUPFAM" id="SSF53850">
    <property type="entry name" value="Periplasmic binding protein-like II"/>
    <property type="match status" value="1"/>
</dbReference>
<evidence type="ECO:0000256" key="3">
    <source>
        <dbReference type="SAM" id="SignalP"/>
    </source>
</evidence>
<name>A0A090RU22_9VIBR</name>
<comment type="caution">
    <text evidence="4">The sequence shown here is derived from an EMBL/GenBank/DDBJ whole genome shotgun (WGS) entry which is preliminary data.</text>
</comment>
<protein>
    <submittedName>
        <fullName evidence="4">Phosphonate ABC transporter phosphate-binding periplasmic component</fullName>
    </submittedName>
</protein>
<dbReference type="PANTHER" id="PTHR35841:SF1">
    <property type="entry name" value="PHOSPHONATES-BINDING PERIPLASMIC PROTEIN"/>
    <property type="match status" value="1"/>
</dbReference>
<dbReference type="Proteomes" id="UP000029228">
    <property type="component" value="Unassembled WGS sequence"/>
</dbReference>
<dbReference type="STRING" id="990268.JCM19235_6586"/>
<comment type="similarity">
    <text evidence="1">Belongs to the phosphate/phosphite/phosphonate binding protein family.</text>
</comment>
<dbReference type="GO" id="GO:0055085">
    <property type="term" value="P:transmembrane transport"/>
    <property type="evidence" value="ECO:0007669"/>
    <property type="project" value="InterPro"/>
</dbReference>
<evidence type="ECO:0000313" key="5">
    <source>
        <dbReference type="Proteomes" id="UP000029228"/>
    </source>
</evidence>
<feature type="signal peptide" evidence="3">
    <location>
        <begin position="1"/>
        <end position="21"/>
    </location>
</feature>
<reference evidence="4 5" key="1">
    <citation type="submission" date="2014-09" db="EMBL/GenBank/DDBJ databases">
        <title>Vibrio maritimus JCM 19235. (C45) whole genome shotgun sequence.</title>
        <authorList>
            <person name="Sawabe T."/>
            <person name="Meirelles P."/>
            <person name="Nakanishi M."/>
            <person name="Sayaka M."/>
            <person name="Hattori M."/>
            <person name="Ohkuma M."/>
        </authorList>
    </citation>
    <scope>NUCLEOTIDE SEQUENCE [LARGE SCALE GENOMIC DNA]</scope>
    <source>
        <strain evidence="5">JCM19235</strain>
    </source>
</reference>
<organism evidence="4 5">
    <name type="scientific">Vibrio maritimus</name>
    <dbReference type="NCBI Taxonomy" id="990268"/>
    <lineage>
        <taxon>Bacteria</taxon>
        <taxon>Pseudomonadati</taxon>
        <taxon>Pseudomonadota</taxon>
        <taxon>Gammaproteobacteria</taxon>
        <taxon>Vibrionales</taxon>
        <taxon>Vibrionaceae</taxon>
        <taxon>Vibrio</taxon>
    </lineage>
</organism>
<dbReference type="EMBL" id="BBMR01000002">
    <property type="protein sequence ID" value="GAL18033.1"/>
    <property type="molecule type" value="Genomic_DNA"/>
</dbReference>
<evidence type="ECO:0000256" key="1">
    <source>
        <dbReference type="ARBA" id="ARBA00007162"/>
    </source>
</evidence>
<dbReference type="InterPro" id="IPR005770">
    <property type="entry name" value="PhnD"/>
</dbReference>
<sequence length="307" mass="33164">MKSVWVGGLMISSLVAFNVNASAPASINLGILGGENSEAQIGNNQCVVEFMQAELGVKTNIRNSSDYNSVIQGLLGKKIDLVINMSPKAFAEVHLNDPEAVDIIGLIADNTDNSRGYHSVVIVKADSPYQNIDDLRGKVFSFADPNSTSGYLIPNNQLQQQIGGTMDNRFNGFFDTISFSGGHEQNIVGVINGQFDAAVSASSMVGDESIGYSAGALHRYAKHDPEVMDKIRVIWQSPLIANGSTIVSNDLDPAFKEKLVAAVKKLDKEDNECFSKAAGGLRHLADTSIEEYQSIIDLVYATKFVQR</sequence>
<feature type="chain" id="PRO_5001863192" evidence="3">
    <location>
        <begin position="22"/>
        <end position="307"/>
    </location>
</feature>
<dbReference type="OrthoDB" id="5318791at2"/>
<evidence type="ECO:0000313" key="4">
    <source>
        <dbReference type="EMBL" id="GAL18033.1"/>
    </source>
</evidence>
<dbReference type="PANTHER" id="PTHR35841">
    <property type="entry name" value="PHOSPHONATES-BINDING PERIPLASMIC PROTEIN"/>
    <property type="match status" value="1"/>
</dbReference>
<dbReference type="InterPro" id="IPR017797">
    <property type="entry name" value="Phosphnate-bd"/>
</dbReference>
<dbReference type="NCBIfam" id="TIGR01098">
    <property type="entry name" value="3A0109s03R"/>
    <property type="match status" value="1"/>
</dbReference>
<dbReference type="GO" id="GO:0015716">
    <property type="term" value="P:organic phosphonate transport"/>
    <property type="evidence" value="ECO:0007669"/>
    <property type="project" value="InterPro"/>
</dbReference>
<keyword evidence="5" id="KW-1185">Reference proteome</keyword>
<dbReference type="NCBIfam" id="TIGR03431">
    <property type="entry name" value="PhnD"/>
    <property type="match status" value="1"/>
</dbReference>
<dbReference type="CDD" id="cd01071">
    <property type="entry name" value="PBP2_PhnD_like"/>
    <property type="match status" value="1"/>
</dbReference>
<dbReference type="Gene3D" id="3.40.190.10">
    <property type="entry name" value="Periplasmic binding protein-like II"/>
    <property type="match status" value="2"/>
</dbReference>
<accession>A0A090RU22</accession>
<evidence type="ECO:0000256" key="2">
    <source>
        <dbReference type="ARBA" id="ARBA00022729"/>
    </source>
</evidence>
<dbReference type="AlphaFoldDB" id="A0A090RU22"/>
<dbReference type="Pfam" id="PF12974">
    <property type="entry name" value="Phosphonate-bd"/>
    <property type="match status" value="1"/>
</dbReference>
<gene>
    <name evidence="4" type="ORF">JCM19235_6586</name>
</gene>
<keyword evidence="2 3" id="KW-0732">Signal</keyword>